<dbReference type="PANTHER" id="PTHR43340:SF1">
    <property type="entry name" value="HYPOXANTHINE PHOSPHORIBOSYLTRANSFERASE"/>
    <property type="match status" value="1"/>
</dbReference>
<dbReference type="AlphaFoldDB" id="A0AAW8U5C9"/>
<keyword evidence="13 16" id="KW-0460">Magnesium</keyword>
<keyword evidence="9 16" id="KW-0808">Transferase</keyword>
<evidence type="ECO:0000256" key="12">
    <source>
        <dbReference type="ARBA" id="ARBA00022741"/>
    </source>
</evidence>
<gene>
    <name evidence="18" type="primary">hpt</name>
    <name evidence="18" type="ORF">P7H43_11660</name>
</gene>
<dbReference type="InterPro" id="IPR005904">
    <property type="entry name" value="Hxn_phspho_trans"/>
</dbReference>
<dbReference type="InterPro" id="IPR050408">
    <property type="entry name" value="HGPRT"/>
</dbReference>
<comment type="caution">
    <text evidence="18">The sequence shown here is derived from an EMBL/GenBank/DDBJ whole genome shotgun (WGS) entry which is preliminary data.</text>
</comment>
<comment type="pathway">
    <text evidence="4 16">Purine metabolism; IMP biosynthesis via salvage pathway; IMP from hypoxanthine: step 1/1.</text>
</comment>
<comment type="function">
    <text evidence="2">Purine salvage pathway enzyme that catalyzes the transfer of the ribosyl-5-phosphate group from 5-phospho-alpha-D-ribose 1-diphosphate (PRPP) to the N9 position of the 6-oxopurines hypoxanthine and guanine to form the corresponding ribonucleotides IMP (inosine 5'-monophosphate) and GMP (guanosine 5'-monophosphate), with the release of PPi.</text>
</comment>
<evidence type="ECO:0000256" key="5">
    <source>
        <dbReference type="ARBA" id="ARBA00004676"/>
    </source>
</evidence>
<evidence type="ECO:0000256" key="13">
    <source>
        <dbReference type="ARBA" id="ARBA00022842"/>
    </source>
</evidence>
<dbReference type="PANTHER" id="PTHR43340">
    <property type="entry name" value="HYPOXANTHINE-GUANINE PHOSPHORIBOSYLTRANSFERASE"/>
    <property type="match status" value="1"/>
</dbReference>
<evidence type="ECO:0000259" key="17">
    <source>
        <dbReference type="Pfam" id="PF00156"/>
    </source>
</evidence>
<evidence type="ECO:0000256" key="11">
    <source>
        <dbReference type="ARBA" id="ARBA00022726"/>
    </source>
</evidence>
<dbReference type="GO" id="GO:0052657">
    <property type="term" value="F:guanine phosphoribosyltransferase activity"/>
    <property type="evidence" value="ECO:0007669"/>
    <property type="project" value="UniProtKB-ARBA"/>
</dbReference>
<dbReference type="GO" id="GO:0006166">
    <property type="term" value="P:purine ribonucleoside salvage"/>
    <property type="evidence" value="ECO:0007669"/>
    <property type="project" value="UniProtKB-KW"/>
</dbReference>
<comment type="catalytic activity">
    <reaction evidence="14">
        <text>GMP + diphosphate = guanine + 5-phospho-alpha-D-ribose 1-diphosphate</text>
        <dbReference type="Rhea" id="RHEA:25424"/>
        <dbReference type="ChEBI" id="CHEBI:16235"/>
        <dbReference type="ChEBI" id="CHEBI:33019"/>
        <dbReference type="ChEBI" id="CHEBI:58017"/>
        <dbReference type="ChEBI" id="CHEBI:58115"/>
        <dbReference type="EC" id="2.4.2.8"/>
    </reaction>
    <physiologicalReaction direction="right-to-left" evidence="14">
        <dbReference type="Rhea" id="RHEA:25426"/>
    </physiologicalReaction>
</comment>
<dbReference type="Gene3D" id="3.40.50.2020">
    <property type="match status" value="1"/>
</dbReference>
<evidence type="ECO:0000256" key="15">
    <source>
        <dbReference type="ARBA" id="ARBA00049402"/>
    </source>
</evidence>
<evidence type="ECO:0000256" key="7">
    <source>
        <dbReference type="ARBA" id="ARBA00022490"/>
    </source>
</evidence>
<evidence type="ECO:0000256" key="1">
    <source>
        <dbReference type="ARBA" id="ARBA00001946"/>
    </source>
</evidence>
<dbReference type="RefSeq" id="WP_010754884.1">
    <property type="nucleotide sequence ID" value="NZ_CABJBY010000007.1"/>
</dbReference>
<dbReference type="GO" id="GO:0032264">
    <property type="term" value="P:IMP salvage"/>
    <property type="evidence" value="ECO:0007669"/>
    <property type="project" value="TreeGrafter"/>
</dbReference>
<dbReference type="InterPro" id="IPR000836">
    <property type="entry name" value="PRTase_dom"/>
</dbReference>
<dbReference type="GO" id="GO:0006178">
    <property type="term" value="P:guanine salvage"/>
    <property type="evidence" value="ECO:0007669"/>
    <property type="project" value="TreeGrafter"/>
</dbReference>
<comment type="subcellular location">
    <subcellularLocation>
        <location evidence="3 16">Cytoplasm</location>
    </subcellularLocation>
</comment>
<name>A0AAW8U5C9_9ENTE</name>
<dbReference type="GO" id="GO:0000166">
    <property type="term" value="F:nucleotide binding"/>
    <property type="evidence" value="ECO:0007669"/>
    <property type="project" value="UniProtKB-KW"/>
</dbReference>
<dbReference type="FunFam" id="3.40.50.2020:FF:000006">
    <property type="entry name" value="Hypoxanthine phosphoribosyltransferase"/>
    <property type="match status" value="1"/>
</dbReference>
<comment type="catalytic activity">
    <reaction evidence="15">
        <text>IMP + diphosphate = hypoxanthine + 5-phospho-alpha-D-ribose 1-diphosphate</text>
        <dbReference type="Rhea" id="RHEA:17973"/>
        <dbReference type="ChEBI" id="CHEBI:17368"/>
        <dbReference type="ChEBI" id="CHEBI:33019"/>
        <dbReference type="ChEBI" id="CHEBI:58017"/>
        <dbReference type="ChEBI" id="CHEBI:58053"/>
        <dbReference type="EC" id="2.4.2.8"/>
    </reaction>
    <physiologicalReaction direction="right-to-left" evidence="15">
        <dbReference type="Rhea" id="RHEA:17975"/>
    </physiologicalReaction>
</comment>
<evidence type="ECO:0000256" key="3">
    <source>
        <dbReference type="ARBA" id="ARBA00004496"/>
    </source>
</evidence>
<organism evidence="18 19">
    <name type="scientific">Enterococcus asini</name>
    <dbReference type="NCBI Taxonomy" id="57732"/>
    <lineage>
        <taxon>Bacteria</taxon>
        <taxon>Bacillati</taxon>
        <taxon>Bacillota</taxon>
        <taxon>Bacilli</taxon>
        <taxon>Lactobacillales</taxon>
        <taxon>Enterococcaceae</taxon>
        <taxon>Enterococcus</taxon>
    </lineage>
</organism>
<dbReference type="InterPro" id="IPR029057">
    <property type="entry name" value="PRTase-like"/>
</dbReference>
<comment type="similarity">
    <text evidence="6 16">Belongs to the purine/pyrimidine phosphoribosyltransferase family.</text>
</comment>
<dbReference type="NCBIfam" id="TIGR01203">
    <property type="entry name" value="HGPRTase"/>
    <property type="match status" value="1"/>
</dbReference>
<evidence type="ECO:0000256" key="8">
    <source>
        <dbReference type="ARBA" id="ARBA00022676"/>
    </source>
</evidence>
<comment type="pathway">
    <text evidence="5">Purine metabolism; GMP biosynthesis via salvage pathway; GMP from guanine: step 1/1.</text>
</comment>
<keyword evidence="7 16" id="KW-0963">Cytoplasm</keyword>
<dbReference type="SUPFAM" id="SSF53271">
    <property type="entry name" value="PRTase-like"/>
    <property type="match status" value="1"/>
</dbReference>
<keyword evidence="12 16" id="KW-0547">Nucleotide-binding</keyword>
<dbReference type="GO" id="GO:0032263">
    <property type="term" value="P:GMP salvage"/>
    <property type="evidence" value="ECO:0007669"/>
    <property type="project" value="TreeGrafter"/>
</dbReference>
<evidence type="ECO:0000256" key="14">
    <source>
        <dbReference type="ARBA" id="ARBA00048811"/>
    </source>
</evidence>
<reference evidence="18" key="1">
    <citation type="submission" date="2023-03" db="EMBL/GenBank/DDBJ databases">
        <authorList>
            <person name="Shen W."/>
            <person name="Cai J."/>
        </authorList>
    </citation>
    <scope>NUCLEOTIDE SEQUENCE</scope>
    <source>
        <strain evidence="18">B226-2</strain>
    </source>
</reference>
<keyword evidence="11 16" id="KW-0660">Purine salvage</keyword>
<evidence type="ECO:0000313" key="19">
    <source>
        <dbReference type="Proteomes" id="UP001256711"/>
    </source>
</evidence>
<dbReference type="Proteomes" id="UP001256711">
    <property type="component" value="Unassembled WGS sequence"/>
</dbReference>
<dbReference type="CDD" id="cd06223">
    <property type="entry name" value="PRTases_typeI"/>
    <property type="match status" value="1"/>
</dbReference>
<comment type="cofactor">
    <cofactor evidence="1 16">
        <name>Mg(2+)</name>
        <dbReference type="ChEBI" id="CHEBI:18420"/>
    </cofactor>
</comment>
<evidence type="ECO:0000256" key="10">
    <source>
        <dbReference type="ARBA" id="ARBA00022723"/>
    </source>
</evidence>
<proteinExistence type="inferred from homology"/>
<accession>A0AAW8U5C9</accession>
<keyword evidence="10 16" id="KW-0479">Metal-binding</keyword>
<dbReference type="GeneID" id="78364319"/>
<evidence type="ECO:0000256" key="9">
    <source>
        <dbReference type="ARBA" id="ARBA00022679"/>
    </source>
</evidence>
<evidence type="ECO:0000256" key="16">
    <source>
        <dbReference type="RuleBase" id="RU364099"/>
    </source>
</evidence>
<dbReference type="GO" id="GO:0005829">
    <property type="term" value="C:cytosol"/>
    <property type="evidence" value="ECO:0007669"/>
    <property type="project" value="TreeGrafter"/>
</dbReference>
<keyword evidence="8 16" id="KW-0328">Glycosyltransferase</keyword>
<dbReference type="GO" id="GO:0046100">
    <property type="term" value="P:hypoxanthine metabolic process"/>
    <property type="evidence" value="ECO:0007669"/>
    <property type="project" value="TreeGrafter"/>
</dbReference>
<evidence type="ECO:0000256" key="4">
    <source>
        <dbReference type="ARBA" id="ARBA00004669"/>
    </source>
</evidence>
<dbReference type="GO" id="GO:0000287">
    <property type="term" value="F:magnesium ion binding"/>
    <property type="evidence" value="ECO:0007669"/>
    <property type="project" value="TreeGrafter"/>
</dbReference>
<protein>
    <recommendedName>
        <fullName evidence="16">Hypoxanthine phosphoribosyltransferase</fullName>
        <ecNumber evidence="16">2.4.2.8</ecNumber>
    </recommendedName>
</protein>
<dbReference type="EMBL" id="JARQBJ010000006">
    <property type="protein sequence ID" value="MDT2811135.1"/>
    <property type="molecule type" value="Genomic_DNA"/>
</dbReference>
<sequence length="181" mass="20501">MLEKDIEKVLITKEQIAERCKELGKELTAEYQGKNPLVIGVLKGSIHFMADLCREMDCYLELDFMDVSSYGNATVSSGEVKILKDLDTNVEGRDLLIIEDIIDSGRTLSYLVDLFKYRKANSVKIATLLDKPEGRVVKIDADYIGFDVPNEFVVGYGLDYAEQYRNLPYVGVLKPRVYQSN</sequence>
<dbReference type="GO" id="GO:0004422">
    <property type="term" value="F:hypoxanthine phosphoribosyltransferase activity"/>
    <property type="evidence" value="ECO:0007669"/>
    <property type="project" value="InterPro"/>
</dbReference>
<dbReference type="EC" id="2.4.2.8" evidence="16"/>
<evidence type="ECO:0000256" key="6">
    <source>
        <dbReference type="ARBA" id="ARBA00008391"/>
    </source>
</evidence>
<feature type="domain" description="Phosphoribosyltransferase" evidence="17">
    <location>
        <begin position="14"/>
        <end position="160"/>
    </location>
</feature>
<dbReference type="Pfam" id="PF00156">
    <property type="entry name" value="Pribosyltran"/>
    <property type="match status" value="1"/>
</dbReference>
<evidence type="ECO:0000313" key="18">
    <source>
        <dbReference type="EMBL" id="MDT2811135.1"/>
    </source>
</evidence>
<evidence type="ECO:0000256" key="2">
    <source>
        <dbReference type="ARBA" id="ARBA00002049"/>
    </source>
</evidence>